<dbReference type="EMBL" id="BIFR01000001">
    <property type="protein sequence ID" value="GCE12752.1"/>
    <property type="molecule type" value="Genomic_DNA"/>
</dbReference>
<dbReference type="Pfam" id="PF13458">
    <property type="entry name" value="Peripla_BP_6"/>
    <property type="match status" value="1"/>
</dbReference>
<feature type="signal peptide" evidence="3">
    <location>
        <begin position="1"/>
        <end position="27"/>
    </location>
</feature>
<evidence type="ECO:0000256" key="1">
    <source>
        <dbReference type="ARBA" id="ARBA00010062"/>
    </source>
</evidence>
<dbReference type="Proteomes" id="UP000287352">
    <property type="component" value="Unassembled WGS sequence"/>
</dbReference>
<feature type="chain" id="PRO_5019348384" evidence="3">
    <location>
        <begin position="28"/>
        <end position="436"/>
    </location>
</feature>
<keyword evidence="2 3" id="KW-0732">Signal</keyword>
<comment type="caution">
    <text evidence="5">The sequence shown here is derived from an EMBL/GenBank/DDBJ whole genome shotgun (WGS) entry which is preliminary data.</text>
</comment>
<gene>
    <name evidence="5" type="ORF">KTT_26110</name>
</gene>
<dbReference type="Gene3D" id="3.40.50.2300">
    <property type="match status" value="2"/>
</dbReference>
<keyword evidence="6" id="KW-1185">Reference proteome</keyword>
<organism evidence="5 6">
    <name type="scientific">Tengunoibacter tsumagoiensis</name>
    <dbReference type="NCBI Taxonomy" id="2014871"/>
    <lineage>
        <taxon>Bacteria</taxon>
        <taxon>Bacillati</taxon>
        <taxon>Chloroflexota</taxon>
        <taxon>Ktedonobacteria</taxon>
        <taxon>Ktedonobacterales</taxon>
        <taxon>Dictyobacteraceae</taxon>
        <taxon>Tengunoibacter</taxon>
    </lineage>
</organism>
<proteinExistence type="inferred from homology"/>
<evidence type="ECO:0000256" key="2">
    <source>
        <dbReference type="ARBA" id="ARBA00022729"/>
    </source>
</evidence>
<dbReference type="PANTHER" id="PTHR47151:SF2">
    <property type="entry name" value="AMINO ACID BINDING PROTEIN"/>
    <property type="match status" value="1"/>
</dbReference>
<evidence type="ECO:0000256" key="3">
    <source>
        <dbReference type="SAM" id="SignalP"/>
    </source>
</evidence>
<reference evidence="6" key="1">
    <citation type="submission" date="2018-12" db="EMBL/GenBank/DDBJ databases">
        <title>Tengunoibacter tsumagoiensis gen. nov., sp. nov., Dictyobacter kobayashii sp. nov., D. alpinus sp. nov., and D. joshuensis sp. nov. and description of Dictyobacteraceae fam. nov. within the order Ktedonobacterales isolated from Tengu-no-mugimeshi.</title>
        <authorList>
            <person name="Wang C.M."/>
            <person name="Zheng Y."/>
            <person name="Sakai Y."/>
            <person name="Toyoda A."/>
            <person name="Minakuchi Y."/>
            <person name="Abe K."/>
            <person name="Yokota A."/>
            <person name="Yabe S."/>
        </authorList>
    </citation>
    <scope>NUCLEOTIDE SEQUENCE [LARGE SCALE GENOMIC DNA]</scope>
    <source>
        <strain evidence="6">Uno3</strain>
    </source>
</reference>
<dbReference type="RefSeq" id="WP_245994082.1">
    <property type="nucleotide sequence ID" value="NZ_BIFR01000001.1"/>
</dbReference>
<dbReference type="PROSITE" id="PS51257">
    <property type="entry name" value="PROKAR_LIPOPROTEIN"/>
    <property type="match status" value="1"/>
</dbReference>
<dbReference type="PANTHER" id="PTHR47151">
    <property type="entry name" value="LEU/ILE/VAL-BINDING ABC TRANSPORTER SUBUNIT"/>
    <property type="match status" value="1"/>
</dbReference>
<dbReference type="InterPro" id="IPR028082">
    <property type="entry name" value="Peripla_BP_I"/>
</dbReference>
<evidence type="ECO:0000313" key="6">
    <source>
        <dbReference type="Proteomes" id="UP000287352"/>
    </source>
</evidence>
<dbReference type="InterPro" id="IPR028081">
    <property type="entry name" value="Leu-bd"/>
</dbReference>
<evidence type="ECO:0000313" key="5">
    <source>
        <dbReference type="EMBL" id="GCE12752.1"/>
    </source>
</evidence>
<dbReference type="AlphaFoldDB" id="A0A402A121"/>
<dbReference type="SUPFAM" id="SSF53822">
    <property type="entry name" value="Periplasmic binding protein-like I"/>
    <property type="match status" value="1"/>
</dbReference>
<sequence>MVQKRLARIFALSLSVPLLLGTLAACGAGTSSGSTSNNDVVTIKVATELPVSGKDTSSGKPTENGAHVAVDELQNSIPGYKIVFEAKDDVGSAGTNDPTVGAQNIKSLITDTQVAGVVGPFNSGVAKAEMPDANNAPLALISPSNTNQCLTQENPDIGCKGSNDLVPTLRPTGKVTYFRIATTDDHQGPANADYLYKEANLNLKKAYVIDDTTVYGVGIATTFSNEWTKLGGTVLGRSSEPSTTTSYVSLLTDIASKQPDVIYFGGTDANGGLSVRQQMQQVPALKNTVYAGGDGLVTDTFATTIGTTGGPVFGTVASSDSSKNPNYQKFLDSYKKYGDIGSYSAAGYDCMKILINAIHKAIDAGAKPAASGDTEAAKKFRQAVIDQIQKTSYDGLTGHHSFDVNGDTTNKVITIQQIETVDGKAAWKILKSVTVA</sequence>
<comment type="similarity">
    <text evidence="1">Belongs to the leucine-binding protein family.</text>
</comment>
<dbReference type="CDD" id="cd06342">
    <property type="entry name" value="PBP1_ABC_LIVBP-like"/>
    <property type="match status" value="1"/>
</dbReference>
<accession>A0A402A121</accession>
<name>A0A402A121_9CHLR</name>
<evidence type="ECO:0000259" key="4">
    <source>
        <dbReference type="Pfam" id="PF13458"/>
    </source>
</evidence>
<protein>
    <submittedName>
        <fullName evidence="5">Branched chain amino acid ABC transporter substrate-binding protein</fullName>
    </submittedName>
</protein>
<feature type="domain" description="Leucine-binding protein" evidence="4">
    <location>
        <begin position="42"/>
        <end position="419"/>
    </location>
</feature>